<accession>W5LYZ5</accession>
<keyword evidence="2" id="KW-1185">Reference proteome</keyword>
<dbReference type="InterPro" id="IPR005366">
    <property type="entry name" value="EMC8/9"/>
</dbReference>
<dbReference type="GO" id="GO:0072546">
    <property type="term" value="C:EMC complex"/>
    <property type="evidence" value="ECO:0007669"/>
    <property type="project" value="InterPro"/>
</dbReference>
<name>W5LYZ5_LEPOC</name>
<evidence type="ECO:0008006" key="3">
    <source>
        <dbReference type="Google" id="ProtNLM"/>
    </source>
</evidence>
<dbReference type="Pfam" id="PF03665">
    <property type="entry name" value="UPF0172"/>
    <property type="match status" value="1"/>
</dbReference>
<dbReference type="PANTHER" id="PTHR12941:SF12">
    <property type="entry name" value="ER MEMBRANE PROTEIN COMPLEX SUBUNIT 9"/>
    <property type="match status" value="1"/>
</dbReference>
<dbReference type="GeneTree" id="ENSGT00390000006738"/>
<reference evidence="1" key="2">
    <citation type="submission" date="2025-08" db="UniProtKB">
        <authorList>
            <consortium name="Ensembl"/>
        </authorList>
    </citation>
    <scope>IDENTIFICATION</scope>
</reference>
<dbReference type="Ensembl" id="ENSLOCT00000001357.1">
    <property type="protein sequence ID" value="ENSLOCP00000001352.1"/>
    <property type="gene ID" value="ENSLOCG00000001201.1"/>
</dbReference>
<dbReference type="PANTHER" id="PTHR12941">
    <property type="entry name" value="ER MEMBRANE PROTEIN COMPLEX"/>
    <property type="match status" value="1"/>
</dbReference>
<reference evidence="1" key="3">
    <citation type="submission" date="2025-09" db="UniProtKB">
        <authorList>
            <consortium name="Ensembl"/>
        </authorList>
    </citation>
    <scope>IDENTIFICATION</scope>
</reference>
<dbReference type="Bgee" id="ENSLOCG00000001201">
    <property type="expression patterns" value="Expressed in larva and 13 other cell types or tissues"/>
</dbReference>
<dbReference type="AlphaFoldDB" id="W5LYZ5"/>
<dbReference type="InParanoid" id="W5LYZ5"/>
<dbReference type="HOGENOM" id="CLU_087337_2_0_1"/>
<proteinExistence type="predicted"/>
<protein>
    <recommendedName>
        <fullName evidence="3">ER membrane protein complex subunit 9</fullName>
    </recommendedName>
</protein>
<dbReference type="STRING" id="7918.ENSLOCP00000001352"/>
<dbReference type="eggNOG" id="KOG3289">
    <property type="taxonomic scope" value="Eukaryota"/>
</dbReference>
<sequence>QVENSKVSAEYGAPPIVVYEKRDARWTLKDKHQIMLRHWEQTRAVAEELRADRAQALLVDFDSHLDDLRRDWTNPELNARIAELRAPAGAGL</sequence>
<evidence type="ECO:0000313" key="2">
    <source>
        <dbReference type="Proteomes" id="UP000018468"/>
    </source>
</evidence>
<organism evidence="1 2">
    <name type="scientific">Lepisosteus oculatus</name>
    <name type="common">Spotted gar</name>
    <dbReference type="NCBI Taxonomy" id="7918"/>
    <lineage>
        <taxon>Eukaryota</taxon>
        <taxon>Metazoa</taxon>
        <taxon>Chordata</taxon>
        <taxon>Craniata</taxon>
        <taxon>Vertebrata</taxon>
        <taxon>Euteleostomi</taxon>
        <taxon>Actinopterygii</taxon>
        <taxon>Neopterygii</taxon>
        <taxon>Holostei</taxon>
        <taxon>Semionotiformes</taxon>
        <taxon>Lepisosteidae</taxon>
        <taxon>Lepisosteus</taxon>
    </lineage>
</organism>
<dbReference type="Proteomes" id="UP000018468">
    <property type="component" value="Unassembled WGS sequence"/>
</dbReference>
<evidence type="ECO:0000313" key="1">
    <source>
        <dbReference type="Ensembl" id="ENSLOCP00000001352.1"/>
    </source>
</evidence>
<reference evidence="2" key="1">
    <citation type="submission" date="2011-12" db="EMBL/GenBank/DDBJ databases">
        <title>The Draft Genome of Lepisosteus oculatus.</title>
        <authorList>
            <consortium name="The Broad Institute Genome Assembly &amp; Analysis Group"/>
            <consortium name="Computational R&amp;D Group"/>
            <consortium name="and Sequencing Platform"/>
            <person name="Di Palma F."/>
            <person name="Alfoldi J."/>
            <person name="Johnson J."/>
            <person name="Berlin A."/>
            <person name="Gnerre S."/>
            <person name="Jaffe D."/>
            <person name="MacCallum I."/>
            <person name="Young S."/>
            <person name="Walker B.J."/>
            <person name="Lander E.S."/>
            <person name="Lindblad-Toh K."/>
        </authorList>
    </citation>
    <scope>NUCLEOTIDE SEQUENCE [LARGE SCALE GENOMIC DNA]</scope>
</reference>